<sequence length="74" mass="8352">MNRTEYSLIGFLTSASMTWTGVVFLVLPRQLCSHPGGPPGRPGLQKTIELVQRHSAHWSRTRTRCPVENENLFS</sequence>
<dbReference type="AlphaFoldDB" id="T1JWX7"/>
<keyword evidence="1" id="KW-0812">Transmembrane</keyword>
<name>T1JWX7_TETUR</name>
<keyword evidence="1" id="KW-1133">Transmembrane helix</keyword>
<evidence type="ECO:0000313" key="3">
    <source>
        <dbReference type="Proteomes" id="UP000015104"/>
    </source>
</evidence>
<dbReference type="EnsemblMetazoa" id="tetur02g09890.1">
    <property type="protein sequence ID" value="tetur02g09890.1"/>
    <property type="gene ID" value="tetur02g09890"/>
</dbReference>
<dbReference type="EMBL" id="CAEY01000816">
    <property type="status" value="NOT_ANNOTATED_CDS"/>
    <property type="molecule type" value="Genomic_DNA"/>
</dbReference>
<evidence type="ECO:0000256" key="1">
    <source>
        <dbReference type="SAM" id="Phobius"/>
    </source>
</evidence>
<evidence type="ECO:0000313" key="2">
    <source>
        <dbReference type="EnsemblMetazoa" id="tetur02g09890.1"/>
    </source>
</evidence>
<dbReference type="HOGENOM" id="CLU_2690955_0_0_1"/>
<dbReference type="Proteomes" id="UP000015104">
    <property type="component" value="Unassembled WGS sequence"/>
</dbReference>
<feature type="transmembrane region" description="Helical" evidence="1">
    <location>
        <begin position="6"/>
        <end position="27"/>
    </location>
</feature>
<keyword evidence="1" id="KW-0472">Membrane</keyword>
<reference evidence="3" key="1">
    <citation type="submission" date="2011-08" db="EMBL/GenBank/DDBJ databases">
        <authorList>
            <person name="Rombauts S."/>
        </authorList>
    </citation>
    <scope>NUCLEOTIDE SEQUENCE</scope>
    <source>
        <strain evidence="3">London</strain>
    </source>
</reference>
<proteinExistence type="predicted"/>
<reference evidence="2" key="2">
    <citation type="submission" date="2015-06" db="UniProtKB">
        <authorList>
            <consortium name="EnsemblMetazoa"/>
        </authorList>
    </citation>
    <scope>IDENTIFICATION</scope>
</reference>
<accession>T1JWX7</accession>
<organism evidence="2 3">
    <name type="scientific">Tetranychus urticae</name>
    <name type="common">Two-spotted spider mite</name>
    <dbReference type="NCBI Taxonomy" id="32264"/>
    <lineage>
        <taxon>Eukaryota</taxon>
        <taxon>Metazoa</taxon>
        <taxon>Ecdysozoa</taxon>
        <taxon>Arthropoda</taxon>
        <taxon>Chelicerata</taxon>
        <taxon>Arachnida</taxon>
        <taxon>Acari</taxon>
        <taxon>Acariformes</taxon>
        <taxon>Trombidiformes</taxon>
        <taxon>Prostigmata</taxon>
        <taxon>Eleutherengona</taxon>
        <taxon>Raphignathae</taxon>
        <taxon>Tetranychoidea</taxon>
        <taxon>Tetranychidae</taxon>
        <taxon>Tetranychus</taxon>
    </lineage>
</organism>
<protein>
    <submittedName>
        <fullName evidence="2">Uncharacterized protein</fullName>
    </submittedName>
</protein>
<keyword evidence="3" id="KW-1185">Reference proteome</keyword>